<dbReference type="Proteomes" id="UP000024635">
    <property type="component" value="Unassembled WGS sequence"/>
</dbReference>
<dbReference type="AlphaFoldDB" id="A0A016SF07"/>
<comment type="caution">
    <text evidence="1">The sequence shown here is derived from an EMBL/GenBank/DDBJ whole genome shotgun (WGS) entry which is preliminary data.</text>
</comment>
<proteinExistence type="predicted"/>
<keyword evidence="2" id="KW-1185">Reference proteome</keyword>
<reference evidence="2" key="1">
    <citation type="journal article" date="2015" name="Nat. Genet.">
        <title>The genome and transcriptome of the zoonotic hookworm Ancylostoma ceylanicum identify infection-specific gene families.</title>
        <authorList>
            <person name="Schwarz E.M."/>
            <person name="Hu Y."/>
            <person name="Antoshechkin I."/>
            <person name="Miller M.M."/>
            <person name="Sternberg P.W."/>
            <person name="Aroian R.V."/>
        </authorList>
    </citation>
    <scope>NUCLEOTIDE SEQUENCE</scope>
    <source>
        <strain evidence="2">HY135</strain>
    </source>
</reference>
<protein>
    <submittedName>
        <fullName evidence="1">Uncharacterized protein</fullName>
    </submittedName>
</protein>
<sequence>MIRLLRRVKTHKPTKSELEAGVNVRQGKKRVGIYRFSTPYRSSSPNKVLSDSGKLRSKREPTSVFRNHRRFVTSVCSSDACLMNVMPILAILHTEVFPDFANTVAIATITSDRGGRYYILRSPHGYGK</sequence>
<gene>
    <name evidence="1" type="primary">Acey_s0233.g3079</name>
    <name evidence="1" type="ORF">Y032_0233g3079</name>
</gene>
<name>A0A016SF07_9BILA</name>
<evidence type="ECO:0000313" key="1">
    <source>
        <dbReference type="EMBL" id="EYB89288.1"/>
    </source>
</evidence>
<accession>A0A016SF07</accession>
<evidence type="ECO:0000313" key="2">
    <source>
        <dbReference type="Proteomes" id="UP000024635"/>
    </source>
</evidence>
<dbReference type="EMBL" id="JARK01001569">
    <property type="protein sequence ID" value="EYB89288.1"/>
    <property type="molecule type" value="Genomic_DNA"/>
</dbReference>
<organism evidence="1 2">
    <name type="scientific">Ancylostoma ceylanicum</name>
    <dbReference type="NCBI Taxonomy" id="53326"/>
    <lineage>
        <taxon>Eukaryota</taxon>
        <taxon>Metazoa</taxon>
        <taxon>Ecdysozoa</taxon>
        <taxon>Nematoda</taxon>
        <taxon>Chromadorea</taxon>
        <taxon>Rhabditida</taxon>
        <taxon>Rhabditina</taxon>
        <taxon>Rhabditomorpha</taxon>
        <taxon>Strongyloidea</taxon>
        <taxon>Ancylostomatidae</taxon>
        <taxon>Ancylostomatinae</taxon>
        <taxon>Ancylostoma</taxon>
    </lineage>
</organism>